<dbReference type="Pfam" id="PF11123">
    <property type="entry name" value="DNA_Packaging_2"/>
    <property type="match status" value="1"/>
</dbReference>
<sequence length="77" mass="8106">MTNQGKATQALLEALHGALASSLADKIRDGSATAADLSVARQFLKDNGIDGIPKEGNGLDKLRQQLPFGTDDPVEDE</sequence>
<evidence type="ECO:0000313" key="3">
    <source>
        <dbReference type="Proteomes" id="UP000886476"/>
    </source>
</evidence>
<protein>
    <recommendedName>
        <fullName evidence="4">Terminase small subunit</fullName>
    </recommendedName>
</protein>
<accession>A0ABX2CAF5</accession>
<organism evidence="2 3">
    <name type="scientific">Bradyrhizobium aeschynomenes</name>
    <dbReference type="NCBI Taxonomy" id="2734909"/>
    <lineage>
        <taxon>Bacteria</taxon>
        <taxon>Pseudomonadati</taxon>
        <taxon>Pseudomonadota</taxon>
        <taxon>Alphaproteobacteria</taxon>
        <taxon>Hyphomicrobiales</taxon>
        <taxon>Nitrobacteraceae</taxon>
        <taxon>Bradyrhizobium</taxon>
    </lineage>
</organism>
<reference evidence="2" key="1">
    <citation type="submission" date="2020-05" db="EMBL/GenBank/DDBJ databases">
        <title>Nod-independent and nitrogen-fixing Bradyrhizobium aeschynomene sp. nov. isolated from nodules of Aeschynomene indica.</title>
        <authorList>
            <person name="Zhang Z."/>
        </authorList>
    </citation>
    <scope>NUCLEOTIDE SEQUENCE</scope>
    <source>
        <strain evidence="2">83012</strain>
    </source>
</reference>
<gene>
    <name evidence="2" type="ORF">HL667_06235</name>
</gene>
<evidence type="ECO:0000313" key="2">
    <source>
        <dbReference type="EMBL" id="NPU64590.1"/>
    </source>
</evidence>
<evidence type="ECO:0000256" key="1">
    <source>
        <dbReference type="SAM" id="MobiDB-lite"/>
    </source>
</evidence>
<name>A0ABX2CAF5_9BRAD</name>
<dbReference type="EMBL" id="JABFDN010000001">
    <property type="protein sequence ID" value="NPU64590.1"/>
    <property type="molecule type" value="Genomic_DNA"/>
</dbReference>
<dbReference type="RefSeq" id="WP_172109624.1">
    <property type="nucleotide sequence ID" value="NZ_JABFDN010000001.1"/>
</dbReference>
<feature type="region of interest" description="Disordered" evidence="1">
    <location>
        <begin position="50"/>
        <end position="77"/>
    </location>
</feature>
<comment type="caution">
    <text evidence="2">The sequence shown here is derived from an EMBL/GenBank/DDBJ whole genome shotgun (WGS) entry which is preliminary data.</text>
</comment>
<evidence type="ECO:0008006" key="4">
    <source>
        <dbReference type="Google" id="ProtNLM"/>
    </source>
</evidence>
<dbReference type="Proteomes" id="UP000886476">
    <property type="component" value="Unassembled WGS sequence"/>
</dbReference>
<dbReference type="InterPro" id="IPR024345">
    <property type="entry name" value="DNA_matur_Phage_T7-like"/>
</dbReference>
<keyword evidence="3" id="KW-1185">Reference proteome</keyword>
<proteinExistence type="predicted"/>